<comment type="subcellular location">
    <subcellularLocation>
        <location evidence="1">Chromosome</location>
    </subcellularLocation>
</comment>
<dbReference type="InterPro" id="IPR040689">
    <property type="entry name" value="SUVR5_Znf-C2H2_3rpt"/>
</dbReference>
<dbReference type="GO" id="GO:0005694">
    <property type="term" value="C:chromosome"/>
    <property type="evidence" value="ECO:0007669"/>
    <property type="project" value="UniProtKB-SubCell"/>
</dbReference>
<evidence type="ECO:0000256" key="1">
    <source>
        <dbReference type="ARBA" id="ARBA00004286"/>
    </source>
</evidence>
<dbReference type="PROSITE" id="PS50867">
    <property type="entry name" value="PRE_SET"/>
    <property type="match status" value="1"/>
</dbReference>
<protein>
    <recommendedName>
        <fullName evidence="10">C2H2-type domain-containing protein</fullName>
    </recommendedName>
</protein>
<dbReference type="PROSITE" id="PS00028">
    <property type="entry name" value="ZINC_FINGER_C2H2_1"/>
    <property type="match status" value="4"/>
</dbReference>
<feature type="region of interest" description="Disordered" evidence="4">
    <location>
        <begin position="1829"/>
        <end position="1897"/>
    </location>
</feature>
<feature type="region of interest" description="Disordered" evidence="4">
    <location>
        <begin position="748"/>
        <end position="780"/>
    </location>
</feature>
<proteinExistence type="predicted"/>
<sequence length="2358" mass="258173">MDAEGEMDAGGDDQAAAAAPLQAKGDDGCLKGVIGAEFAEGRDRWDVNPPRRVVGLSDSAVAVELNAQGGVSISTGDYSHIEDHEMDVVLMNGSIDDTSAAAQGFVNEGSNLPKEASELGALGRYVMECSPGRDEFVVNEVDCLKNEHLEVFEADNEFGFEARADSESADFEHFVRAEEAYEAAHAPGSIDEGEGLQFQQLLADSEVEDNPDLSQYNDVDLPEAAASSRVSLEPDESLFYGQVFEGPGRENTAHLSMELEKGLHCRQVVGRNQVVCTSDYVVDADGGPHYETGNYSQSLLCDMEGAGAPKFEEAVAAHGEGMPASPVPDEPKPDLVINTADDMVSLCQEVAILSEPDENFDHRVTSQEQVGAGGEAADTLDRVVVCPEYAPGERRVDMSLASAEVEGVLQADRDFSGDSSHRAGTVEEAMVHEAETYRRANCHGDNDVPQGTYLIGNPDNSVDSEGRSKDAEIVEQFAKYRHYTDGETCCEVYSPLDTEHPDNRYPGTASEAEKGQVLTQGYDESMSSHDQSAPLDLEACESSGMDMDQAEVMRVDESSAALLAAGNEHELVAMVTESLNSDVGYDERIGEDIVEHVSEVSDLIVPAYGEPRSETCHVEVGGEGILPDRVQTSKSFEAQIIESSDGSGLNAKGNGREESSKEVASKGGVYNRVSEDVQHLDSSSQIVEGGPVTDSSVQSNEVLRSHEQGAMLMVEDKVLPSKMELEQVEASGSIKNLPIQLRTSEVASGVHQIKPSAEIAEPSGNRKARDDSKSKSPQPEAVGVPLWVKWRGKWQPGIQCCTIDCPPATLKAKPSYSKKHYIVVYSPTARNYSWVDIQHTCSISEDPVPLFSGTHESGRDTVKDVFITRKRMLLKLGGEMLDISDRLHVKAVVESSRNVNVWKSFATEAAAATTYAQLGTLLAIVREYIKPTWMMKRHGLWKEECVRAESAATVQKLTKELINAVLWDDVGPLWNEPDQPELDPQWSNWKGEAFEEKEEPDTDTDPKSAGPCEKDAGQGKNSSAGSSKRFKEQARARRQRPHSSEGLESTPQKRSKHNPRSSEGGTVGRAITAFRSPLVHPTGLLQNQPCVPVLEADRCHEVISGDTLANLNGQLALTITEANTEPLASGDLSLQVAGSSAGYFSDSSEGDESKVFERIGKSAAASMAEGLIALESGLCSAYLKNKGRRCNRFSKKEGVKYCDKHMYLIDPESVGKKVAIEGNIAWQSGLCSAFLRRENRRCARQAKEGFNGYCGFHVHLGTTVSDRNGDDADSLQREDGGGGNSVFSSVKEDRCQGITTRGVQCTHRTKDGSLFCVKHSLKGATQTEKDESKGQTSGASKMDWQKGTEPAVSVGTQGQADHIDAQHEVASEPGSQEGGIVRTLELKSFEHSRGSGEGSTRKRKALSSFFTDRAVGDTKSSATPSQEALSPKFTDGRANQWTQCKGRTTRNEEQCSFRAREGHEYCSKHLNAMEAKKKIILQRKKDEANNTETKGSSSVPGARNLFHRFLKGAGSVCSQGSSVEAGNQLVLSTRLEAAKDGTAEELIKLVTVEMTKLQMFLDPVDISEGKKSDGNSGPVFVASSSSQPLRNVLDGPVLDRQPSILAGVLADDRILDDMPLTCGLCDAEFPAVSDLGRHWQLVHKKEISLFVKGHACRVCDRLYTRKQTVMTHWKKRHQSIEMNNPDLSVCFACDLRFNEDDDLLNHVIGGHPYQLSSPSLKEMIAQNRAIIGAEQEGTESLKCPDCLEEFDTHLGLYQHRERFHNPLELEGNGVKFSHLGDFKPGESNEFGTHSNGKYVCRLCGMNFPMLPDLGRHHQAAHMLCTKVEKPVPPRGNLSSKKEAASESGRMKLPIRRKAEDKSAASEPSFGPARRKRKKLRFTPGSKKSLEKDTKGPDSLRLHVQAVLQGATLRKRHKKQLGEFSLDPIGKDLSSLTKVDFTLPRDSVSNSNSSSPNDIGFSLTRTTPNTLSLTKRVETNFESVQEKFKLQADKIFTDFSQLHGETSVKHESLGDGPLYSNDSGKPSLSKLSIKQDHDLEVLKDIKTERSKLPLISSTSSQERLTFSDNSKKRPKFIVTCEDLSGGQEPVPIVCVIDHDVLVQIRGFTNKESSGKNVYQPSTFTYITKRRLDPSLGLVPENYKIGCNCGKAQCTPDACEHVNLFDCDNAEACDIYAKPMRGRFPYDDQGCIILEEGYLVYECNSSCPCQQTCHNRVLQKGVTVKLEVFKTHYKGWAVRAAQKIIRGTFVCEYIGEVLHDQEANKRGERYDQVGCSYLYDIDAHLDISGTGRRSKPFVIDATSQGNVARFINHSCAPNLVNYQVLVESMDAQLAHIGLFASRDVSLPKITHQSQIFRMKE</sequence>
<feature type="compositionally biased region" description="Basic and acidic residues" evidence="4">
    <location>
        <begin position="654"/>
        <end position="664"/>
    </location>
</feature>
<evidence type="ECO:0000259" key="7">
    <source>
        <dbReference type="PROSITE" id="PS50867"/>
    </source>
</evidence>
<dbReference type="GO" id="GO:0008270">
    <property type="term" value="F:zinc ion binding"/>
    <property type="evidence" value="ECO:0007669"/>
    <property type="project" value="UniProtKB-KW"/>
</dbReference>
<organism evidence="8 9">
    <name type="scientific">Marchantia polymorpha subsp. ruderalis</name>
    <dbReference type="NCBI Taxonomy" id="1480154"/>
    <lineage>
        <taxon>Eukaryota</taxon>
        <taxon>Viridiplantae</taxon>
        <taxon>Streptophyta</taxon>
        <taxon>Embryophyta</taxon>
        <taxon>Marchantiophyta</taxon>
        <taxon>Marchantiopsida</taxon>
        <taxon>Marchantiidae</taxon>
        <taxon>Marchantiales</taxon>
        <taxon>Marchantiaceae</taxon>
        <taxon>Marchantia</taxon>
    </lineage>
</organism>
<feature type="region of interest" description="Disordered" evidence="4">
    <location>
        <begin position="1267"/>
        <end position="1288"/>
    </location>
</feature>
<evidence type="ECO:0000313" key="8">
    <source>
        <dbReference type="EMBL" id="OAE22758.1"/>
    </source>
</evidence>
<dbReference type="Proteomes" id="UP000077202">
    <property type="component" value="Unassembled WGS sequence"/>
</dbReference>
<dbReference type="SMART" id="SM00468">
    <property type="entry name" value="PreSET"/>
    <property type="match status" value="1"/>
</dbReference>
<dbReference type="Pfam" id="PF00856">
    <property type="entry name" value="SET"/>
    <property type="match status" value="1"/>
</dbReference>
<dbReference type="Gene3D" id="3.30.160.60">
    <property type="entry name" value="Classic Zinc Finger"/>
    <property type="match status" value="1"/>
</dbReference>
<dbReference type="InterPro" id="IPR013087">
    <property type="entry name" value="Znf_C2H2_type"/>
</dbReference>
<dbReference type="PROSITE" id="PS50280">
    <property type="entry name" value="SET"/>
    <property type="match status" value="1"/>
</dbReference>
<feature type="domain" description="C2H2-type" evidence="5">
    <location>
        <begin position="1620"/>
        <end position="1648"/>
    </location>
</feature>
<dbReference type="GO" id="GO:0005634">
    <property type="term" value="C:nucleus"/>
    <property type="evidence" value="ECO:0007669"/>
    <property type="project" value="InterPro"/>
</dbReference>
<dbReference type="InterPro" id="IPR007728">
    <property type="entry name" value="Pre-SET_dom"/>
</dbReference>
<gene>
    <name evidence="8" type="ORF">AXG93_2035s1420</name>
</gene>
<feature type="domain" description="Pre-SET" evidence="7">
    <location>
        <begin position="2143"/>
        <end position="2219"/>
    </location>
</feature>
<evidence type="ECO:0000259" key="6">
    <source>
        <dbReference type="PROSITE" id="PS50280"/>
    </source>
</evidence>
<evidence type="ECO:0008006" key="10">
    <source>
        <dbReference type="Google" id="ProtNLM"/>
    </source>
</evidence>
<evidence type="ECO:0000256" key="2">
    <source>
        <dbReference type="ARBA" id="ARBA00022454"/>
    </source>
</evidence>
<feature type="region of interest" description="Disordered" evidence="4">
    <location>
        <begin position="1325"/>
        <end position="1349"/>
    </location>
</feature>
<evidence type="ECO:0000259" key="5">
    <source>
        <dbReference type="PROSITE" id="PS50157"/>
    </source>
</evidence>
<dbReference type="InterPro" id="IPR001214">
    <property type="entry name" value="SET_dom"/>
</dbReference>
<dbReference type="EMBL" id="LVLJ01003074">
    <property type="protein sequence ID" value="OAE22758.1"/>
    <property type="molecule type" value="Genomic_DNA"/>
</dbReference>
<feature type="region of interest" description="Disordered" evidence="4">
    <location>
        <begin position="643"/>
        <end position="669"/>
    </location>
</feature>
<dbReference type="GO" id="GO:0042054">
    <property type="term" value="F:histone methyltransferase activity"/>
    <property type="evidence" value="ECO:0007669"/>
    <property type="project" value="InterPro"/>
</dbReference>
<feature type="region of interest" description="Disordered" evidence="4">
    <location>
        <begin position="1"/>
        <end position="20"/>
    </location>
</feature>
<feature type="compositionally biased region" description="Basic and acidic residues" evidence="4">
    <location>
        <begin position="1887"/>
        <end position="1897"/>
    </location>
</feature>
<evidence type="ECO:0000256" key="4">
    <source>
        <dbReference type="SAM" id="MobiDB-lite"/>
    </source>
</evidence>
<accession>A0A176VPC3</accession>
<feature type="region of interest" description="Disordered" evidence="4">
    <location>
        <begin position="994"/>
        <end position="1067"/>
    </location>
</feature>
<dbReference type="SUPFAM" id="SSF82199">
    <property type="entry name" value="SET domain"/>
    <property type="match status" value="1"/>
</dbReference>
<feature type="region of interest" description="Disordered" evidence="4">
    <location>
        <begin position="2006"/>
        <end position="2025"/>
    </location>
</feature>
<dbReference type="PANTHER" id="PTHR47325">
    <property type="entry name" value="HISTONE-LYSINE N-METHYLTRANSFERASE SUVR5"/>
    <property type="match status" value="1"/>
</dbReference>
<dbReference type="PROSITE" id="PS50157">
    <property type="entry name" value="ZINC_FINGER_C2H2_2"/>
    <property type="match status" value="2"/>
</dbReference>
<keyword evidence="3" id="KW-0862">Zinc</keyword>
<comment type="caution">
    <text evidence="8">The sequence shown here is derived from an EMBL/GenBank/DDBJ whole genome shotgun (WGS) entry which is preliminary data.</text>
</comment>
<keyword evidence="3" id="KW-0863">Zinc-finger</keyword>
<feature type="compositionally biased region" description="Basic and acidic residues" evidence="4">
    <location>
        <begin position="1267"/>
        <end position="1280"/>
    </location>
</feature>
<dbReference type="Pfam" id="PF05033">
    <property type="entry name" value="Pre-SET"/>
    <property type="match status" value="1"/>
</dbReference>
<dbReference type="PANTHER" id="PTHR47325:SF1">
    <property type="entry name" value="HISTONE-LYSINE N-METHYLTRANSFERASE SUVR5"/>
    <property type="match status" value="1"/>
</dbReference>
<keyword evidence="3" id="KW-0479">Metal-binding</keyword>
<dbReference type="SMART" id="SM00317">
    <property type="entry name" value="SET"/>
    <property type="match status" value="1"/>
</dbReference>
<reference evidence="8" key="1">
    <citation type="submission" date="2016-03" db="EMBL/GenBank/DDBJ databases">
        <title>Mechanisms controlling the formation of the plant cell surface in tip-growing cells are functionally conserved among land plants.</title>
        <authorList>
            <person name="Honkanen S."/>
            <person name="Jones V.A."/>
            <person name="Morieri G."/>
            <person name="Champion C."/>
            <person name="Hetherington A.J."/>
            <person name="Kelly S."/>
            <person name="Saint-Marcoux D."/>
            <person name="Proust H."/>
            <person name="Prescott H."/>
            <person name="Dolan L."/>
        </authorList>
    </citation>
    <scope>NUCLEOTIDE SEQUENCE [LARGE SCALE GENOMIC DNA]</scope>
    <source>
        <tissue evidence="8">Whole gametophyte</tissue>
    </source>
</reference>
<dbReference type="Pfam" id="PF18868">
    <property type="entry name" value="zf-C2H2_3rep"/>
    <property type="match status" value="1"/>
</dbReference>
<dbReference type="Gene3D" id="2.170.270.10">
    <property type="entry name" value="SET domain"/>
    <property type="match status" value="1"/>
</dbReference>
<keyword evidence="9" id="KW-1185">Reference proteome</keyword>
<keyword evidence="2" id="KW-0158">Chromosome</keyword>
<feature type="domain" description="SET" evidence="6">
    <location>
        <begin position="2222"/>
        <end position="2352"/>
    </location>
</feature>
<name>A0A176VPC3_MARPO</name>
<dbReference type="InterPro" id="IPR046341">
    <property type="entry name" value="SET_dom_sf"/>
</dbReference>
<evidence type="ECO:0000256" key="3">
    <source>
        <dbReference type="PROSITE-ProRule" id="PRU00042"/>
    </source>
</evidence>
<dbReference type="SMART" id="SM00355">
    <property type="entry name" value="ZnF_C2H2"/>
    <property type="match status" value="5"/>
</dbReference>
<feature type="domain" description="C2H2-type" evidence="5">
    <location>
        <begin position="1798"/>
        <end position="1821"/>
    </location>
</feature>
<feature type="compositionally biased region" description="Acidic residues" evidence="4">
    <location>
        <begin position="1"/>
        <end position="11"/>
    </location>
</feature>
<evidence type="ECO:0000313" key="9">
    <source>
        <dbReference type="Proteomes" id="UP000077202"/>
    </source>
</evidence>